<dbReference type="PROSITE" id="PS51007">
    <property type="entry name" value="CYTC"/>
    <property type="match status" value="2"/>
</dbReference>
<dbReference type="InterPro" id="IPR050597">
    <property type="entry name" value="Cytochrome_c_Oxidase_Subunit"/>
</dbReference>
<dbReference type="EMBL" id="QFXE01000007">
    <property type="protein sequence ID" value="RDH87020.1"/>
    <property type="molecule type" value="Genomic_DNA"/>
</dbReference>
<dbReference type="PANTHER" id="PTHR33751">
    <property type="entry name" value="CBB3-TYPE CYTOCHROME C OXIDASE SUBUNIT FIXP"/>
    <property type="match status" value="1"/>
</dbReference>
<feature type="domain" description="Cytochrome c" evidence="7">
    <location>
        <begin position="20"/>
        <end position="101"/>
    </location>
</feature>
<evidence type="ECO:0000313" key="8">
    <source>
        <dbReference type="EMBL" id="RDH87020.1"/>
    </source>
</evidence>
<dbReference type="SUPFAM" id="SSF46626">
    <property type="entry name" value="Cytochrome c"/>
    <property type="match status" value="2"/>
</dbReference>
<sequence>MMMRVIMMLFILLPGLSHALNIENGKRINRTCALCHGDYGQGTPGTLSPRLAGLPASYLAKELRYYRSGERTYAPMVIASSIRKMTDEDIVDISEYLAGVDLRNLNLPKIPKYENGNMGQGEKIFKQECKGCHKRTGLGKAKKGIPPVAGQYGSYIFGQIKKFQTKKRHHDDDPEDDTFDEYDDSELDNIIAYLTNLPAHAPLTAAEKFTIDTVGMAGMAGEESMAGMVSGKETSLKGMDGSDEKVFITGRFRVTPMGEIVLIPVHQDMRSIAGLSGDFKITPTGILFIQN</sequence>
<evidence type="ECO:0000256" key="1">
    <source>
        <dbReference type="ARBA" id="ARBA00022448"/>
    </source>
</evidence>
<feature type="domain" description="Cytochrome c" evidence="7">
    <location>
        <begin position="116"/>
        <end position="198"/>
    </location>
</feature>
<evidence type="ECO:0000256" key="4">
    <source>
        <dbReference type="ARBA" id="ARBA00022982"/>
    </source>
</evidence>
<reference evidence="8 9" key="1">
    <citation type="journal article" date="2018" name="ISME J.">
        <title>Endosymbiont genomes yield clues of tubeworm success.</title>
        <authorList>
            <person name="Li Y."/>
            <person name="Liles M.R."/>
            <person name="Halanych K.M."/>
        </authorList>
    </citation>
    <scope>NUCLEOTIDE SEQUENCE [LARGE SCALE GENOMIC DNA]</scope>
    <source>
        <strain evidence="8">A1462</strain>
    </source>
</reference>
<evidence type="ECO:0000313" key="9">
    <source>
        <dbReference type="Proteomes" id="UP000254771"/>
    </source>
</evidence>
<comment type="caution">
    <text evidence="8">The sequence shown here is derived from an EMBL/GenBank/DDBJ whole genome shotgun (WGS) entry which is preliminary data.</text>
</comment>
<organism evidence="8 9">
    <name type="scientific">endosymbiont of Escarpia spicata</name>
    <dbReference type="NCBI Taxonomy" id="2200908"/>
    <lineage>
        <taxon>Bacteria</taxon>
        <taxon>Pseudomonadati</taxon>
        <taxon>Pseudomonadota</taxon>
        <taxon>Gammaproteobacteria</taxon>
        <taxon>sulfur-oxidizing symbionts</taxon>
    </lineage>
</organism>
<keyword evidence="2 6" id="KW-0349">Heme</keyword>
<keyword evidence="1" id="KW-0813">Transport</keyword>
<dbReference type="Gene3D" id="1.10.760.10">
    <property type="entry name" value="Cytochrome c-like domain"/>
    <property type="match status" value="2"/>
</dbReference>
<dbReference type="InterPro" id="IPR036909">
    <property type="entry name" value="Cyt_c-like_dom_sf"/>
</dbReference>
<evidence type="ECO:0000256" key="3">
    <source>
        <dbReference type="ARBA" id="ARBA00022723"/>
    </source>
</evidence>
<dbReference type="PANTHER" id="PTHR33751:SF9">
    <property type="entry name" value="CYTOCHROME C4"/>
    <property type="match status" value="1"/>
</dbReference>
<dbReference type="GO" id="GO:0046872">
    <property type="term" value="F:metal ion binding"/>
    <property type="evidence" value="ECO:0007669"/>
    <property type="project" value="UniProtKB-KW"/>
</dbReference>
<evidence type="ECO:0000256" key="2">
    <source>
        <dbReference type="ARBA" id="ARBA00022617"/>
    </source>
</evidence>
<keyword evidence="5 6" id="KW-0408">Iron</keyword>
<dbReference type="Proteomes" id="UP000254771">
    <property type="component" value="Unassembled WGS sequence"/>
</dbReference>
<dbReference type="InterPro" id="IPR009056">
    <property type="entry name" value="Cyt_c-like_dom"/>
</dbReference>
<dbReference type="GO" id="GO:0009055">
    <property type="term" value="F:electron transfer activity"/>
    <property type="evidence" value="ECO:0007669"/>
    <property type="project" value="InterPro"/>
</dbReference>
<name>A0A370DR08_9GAMM</name>
<gene>
    <name evidence="8" type="ORF">DIZ78_05875</name>
</gene>
<dbReference type="GO" id="GO:0020037">
    <property type="term" value="F:heme binding"/>
    <property type="evidence" value="ECO:0007669"/>
    <property type="project" value="InterPro"/>
</dbReference>
<evidence type="ECO:0000256" key="6">
    <source>
        <dbReference type="PROSITE-ProRule" id="PRU00433"/>
    </source>
</evidence>
<accession>A0A370DR08</accession>
<keyword evidence="9" id="KW-1185">Reference proteome</keyword>
<dbReference type="AlphaFoldDB" id="A0A370DR08"/>
<evidence type="ECO:0000259" key="7">
    <source>
        <dbReference type="PROSITE" id="PS51007"/>
    </source>
</evidence>
<keyword evidence="4" id="KW-0249">Electron transport</keyword>
<dbReference type="Pfam" id="PF00034">
    <property type="entry name" value="Cytochrom_C"/>
    <property type="match status" value="2"/>
</dbReference>
<keyword evidence="3 6" id="KW-0479">Metal-binding</keyword>
<proteinExistence type="predicted"/>
<evidence type="ECO:0000256" key="5">
    <source>
        <dbReference type="ARBA" id="ARBA00023004"/>
    </source>
</evidence>
<protein>
    <recommendedName>
        <fullName evidence="7">Cytochrome c domain-containing protein</fullName>
    </recommendedName>
</protein>